<dbReference type="AlphaFoldDB" id="A0A6I9VT32"/>
<dbReference type="GO" id="GO:0015918">
    <property type="term" value="P:sterol transport"/>
    <property type="evidence" value="ECO:0007669"/>
    <property type="project" value="InterPro"/>
</dbReference>
<name>A0A6I9VT32_9HYME</name>
<dbReference type="KEGG" id="pbar:105423049"/>
<evidence type="ECO:0000256" key="2">
    <source>
        <dbReference type="ARBA" id="ARBA00006370"/>
    </source>
</evidence>
<comment type="similarity">
    <text evidence="2">Belongs to the NPC2 family.</text>
</comment>
<dbReference type="Proteomes" id="UP000504615">
    <property type="component" value="Unplaced"/>
</dbReference>
<organism evidence="6 7">
    <name type="scientific">Pogonomyrmex barbatus</name>
    <name type="common">red harvester ant</name>
    <dbReference type="NCBI Taxonomy" id="144034"/>
    <lineage>
        <taxon>Eukaryota</taxon>
        <taxon>Metazoa</taxon>
        <taxon>Ecdysozoa</taxon>
        <taxon>Arthropoda</taxon>
        <taxon>Hexapoda</taxon>
        <taxon>Insecta</taxon>
        <taxon>Pterygota</taxon>
        <taxon>Neoptera</taxon>
        <taxon>Endopterygota</taxon>
        <taxon>Hymenoptera</taxon>
        <taxon>Apocrita</taxon>
        <taxon>Aculeata</taxon>
        <taxon>Formicoidea</taxon>
        <taxon>Formicidae</taxon>
        <taxon>Myrmicinae</taxon>
        <taxon>Pogonomyrmex</taxon>
    </lineage>
</organism>
<accession>A0A6I9VT32</accession>
<dbReference type="InterPro" id="IPR039670">
    <property type="entry name" value="NPC2-like"/>
</dbReference>
<dbReference type="InterPro" id="IPR003172">
    <property type="entry name" value="ML_dom"/>
</dbReference>
<dbReference type="PANTHER" id="PTHR11306">
    <property type="entry name" value="NIEMANN PICK TYPE C2 PROTEIN NPC2-RELATED"/>
    <property type="match status" value="1"/>
</dbReference>
<dbReference type="SUPFAM" id="SSF81296">
    <property type="entry name" value="E set domains"/>
    <property type="match status" value="1"/>
</dbReference>
<feature type="signal peptide" evidence="4">
    <location>
        <begin position="1"/>
        <end position="22"/>
    </location>
</feature>
<evidence type="ECO:0000313" key="7">
    <source>
        <dbReference type="RefSeq" id="XP_011630991.1"/>
    </source>
</evidence>
<evidence type="ECO:0000259" key="5">
    <source>
        <dbReference type="SMART" id="SM00737"/>
    </source>
</evidence>
<evidence type="ECO:0000256" key="3">
    <source>
        <dbReference type="ARBA" id="ARBA00022525"/>
    </source>
</evidence>
<dbReference type="GeneID" id="105423049"/>
<dbReference type="SMART" id="SM00737">
    <property type="entry name" value="ML"/>
    <property type="match status" value="1"/>
</dbReference>
<comment type="subcellular location">
    <subcellularLocation>
        <location evidence="1">Secreted</location>
    </subcellularLocation>
</comment>
<feature type="chain" id="PRO_5026744289" evidence="4">
    <location>
        <begin position="23"/>
        <end position="154"/>
    </location>
</feature>
<reference evidence="7" key="1">
    <citation type="submission" date="2025-08" db="UniProtKB">
        <authorList>
            <consortium name="RefSeq"/>
        </authorList>
    </citation>
    <scope>IDENTIFICATION</scope>
</reference>
<evidence type="ECO:0000313" key="6">
    <source>
        <dbReference type="Proteomes" id="UP000504615"/>
    </source>
</evidence>
<dbReference type="InterPro" id="IPR014756">
    <property type="entry name" value="Ig_E-set"/>
</dbReference>
<keyword evidence="4" id="KW-0732">Signal</keyword>
<dbReference type="PANTHER" id="PTHR11306:SF68">
    <property type="entry name" value="NPC INTRACELLULAR CHOLESTEROL TRANSPORTER 2"/>
    <property type="match status" value="1"/>
</dbReference>
<proteinExistence type="inferred from homology"/>
<dbReference type="Gene3D" id="2.60.40.770">
    <property type="match status" value="1"/>
</dbReference>
<feature type="domain" description="MD-2-related lipid-recognition" evidence="5">
    <location>
        <begin position="25"/>
        <end position="151"/>
    </location>
</feature>
<keyword evidence="3" id="KW-0964">Secreted</keyword>
<dbReference type="OrthoDB" id="4937502at2759"/>
<dbReference type="Pfam" id="PF02221">
    <property type="entry name" value="E1_DerP2_DerF2"/>
    <property type="match status" value="1"/>
</dbReference>
<dbReference type="GO" id="GO:0005576">
    <property type="term" value="C:extracellular region"/>
    <property type="evidence" value="ECO:0007669"/>
    <property type="project" value="UniProtKB-SubCell"/>
</dbReference>
<dbReference type="FunFam" id="2.60.40.770:FF:000001">
    <property type="entry name" value="NPC intracellular cholesterol transporter 2"/>
    <property type="match status" value="1"/>
</dbReference>
<sequence length="154" mass="16928">MTRISFAISLLYVLHCVTSSFAFVFEDCGSEVGKFTDIVISSCTTADEKCAVARGSEVSVVVKFVPNVDVSDVEAHAFGVILDVPVPFPLEKPKVCKEPSSGLKCPLKKDVEAEYKATFTVEKKAPALSVDVMWEFRNEKDEKIICIKFPAKIT</sequence>
<gene>
    <name evidence="7" type="primary">LOC105423049</name>
</gene>
<evidence type="ECO:0000256" key="4">
    <source>
        <dbReference type="SAM" id="SignalP"/>
    </source>
</evidence>
<dbReference type="RefSeq" id="XP_011630991.1">
    <property type="nucleotide sequence ID" value="XM_011632689.2"/>
</dbReference>
<evidence type="ECO:0000256" key="1">
    <source>
        <dbReference type="ARBA" id="ARBA00004613"/>
    </source>
</evidence>
<keyword evidence="6" id="KW-1185">Reference proteome</keyword>
<protein>
    <submittedName>
        <fullName evidence="7">NPC intracellular cholesterol transporter 2 homolog a-like</fullName>
    </submittedName>
</protein>
<dbReference type="GO" id="GO:0032934">
    <property type="term" value="F:sterol binding"/>
    <property type="evidence" value="ECO:0007669"/>
    <property type="project" value="InterPro"/>
</dbReference>